<protein>
    <submittedName>
        <fullName evidence="2">Uncharacterized protein</fullName>
    </submittedName>
</protein>
<evidence type="ECO:0000313" key="2">
    <source>
        <dbReference type="EMBL" id="OHX13892.1"/>
    </source>
</evidence>
<organism evidence="2 3">
    <name type="scientific">Chromobacterium sphagni</name>
    <dbReference type="NCBI Taxonomy" id="1903179"/>
    <lineage>
        <taxon>Bacteria</taxon>
        <taxon>Pseudomonadati</taxon>
        <taxon>Pseudomonadota</taxon>
        <taxon>Betaproteobacteria</taxon>
        <taxon>Neisseriales</taxon>
        <taxon>Chromobacteriaceae</taxon>
        <taxon>Chromobacterium</taxon>
    </lineage>
</organism>
<evidence type="ECO:0000313" key="3">
    <source>
        <dbReference type="Proteomes" id="UP000180088"/>
    </source>
</evidence>
<reference evidence="2 3" key="1">
    <citation type="submission" date="2016-09" db="EMBL/GenBank/DDBJ databases">
        <title>Chromobacterium muskegensis sp. nov., an insecticidal bacterium isolated from Sphagnum bogs.</title>
        <authorList>
            <person name="Sparks M.E."/>
            <person name="Blackburn M.B."/>
            <person name="Gundersen-Rindal D.E."/>
            <person name="Mitchell A."/>
            <person name="Farrar R."/>
            <person name="Kuhar D."/>
        </authorList>
    </citation>
    <scope>NUCLEOTIDE SEQUENCE [LARGE SCALE GENOMIC DNA]</scope>
    <source>
        <strain evidence="2 3">37-2</strain>
    </source>
</reference>
<comment type="caution">
    <text evidence="2">The sequence shown here is derived from an EMBL/GenBank/DDBJ whole genome shotgun (WGS) entry which is preliminary data.</text>
</comment>
<dbReference type="AlphaFoldDB" id="A0A1S1X323"/>
<keyword evidence="1" id="KW-0812">Transmembrane</keyword>
<dbReference type="Proteomes" id="UP000180088">
    <property type="component" value="Unassembled WGS sequence"/>
</dbReference>
<keyword evidence="1" id="KW-1133">Transmembrane helix</keyword>
<keyword evidence="1" id="KW-0472">Membrane</keyword>
<name>A0A1S1X323_9NEIS</name>
<feature type="transmembrane region" description="Helical" evidence="1">
    <location>
        <begin position="44"/>
        <end position="63"/>
    </location>
</feature>
<proteinExistence type="predicted"/>
<accession>A0A1S1X323</accession>
<sequence>MFQKRLCELNGDKFHFLFTPDKKVSSKLHVALFFGYRKYGDKELTFLGVITQILALVILIIFLKIDFFNHDSMVCAGILLMQTGFVAQITAYPRYLHYVNAAAELPASPGFSPTVDDFA</sequence>
<evidence type="ECO:0000256" key="1">
    <source>
        <dbReference type="SAM" id="Phobius"/>
    </source>
</evidence>
<gene>
    <name evidence="2" type="ORF">BI347_10505</name>
</gene>
<dbReference type="EMBL" id="MKCS01000001">
    <property type="protein sequence ID" value="OHX13892.1"/>
    <property type="molecule type" value="Genomic_DNA"/>
</dbReference>